<comment type="similarity">
    <text evidence="1">Belongs to the Cu-Zn superoxide dismutase family.</text>
</comment>
<dbReference type="GO" id="GO:0046872">
    <property type="term" value="F:metal ion binding"/>
    <property type="evidence" value="ECO:0007669"/>
    <property type="project" value="InterPro"/>
</dbReference>
<feature type="signal peptide" evidence="2">
    <location>
        <begin position="1"/>
        <end position="36"/>
    </location>
</feature>
<keyword evidence="2" id="KW-0732">Signal</keyword>
<proteinExistence type="inferred from homology"/>
<organism evidence="3 4">
    <name type="scientific">Natronoflexus pectinivorans</name>
    <dbReference type="NCBI Taxonomy" id="682526"/>
    <lineage>
        <taxon>Bacteria</taxon>
        <taxon>Pseudomonadati</taxon>
        <taxon>Bacteroidota</taxon>
        <taxon>Bacteroidia</taxon>
        <taxon>Marinilabiliales</taxon>
        <taxon>Marinilabiliaceae</taxon>
        <taxon>Natronoflexus</taxon>
    </lineage>
</organism>
<dbReference type="Proteomes" id="UP000295221">
    <property type="component" value="Unassembled WGS sequence"/>
</dbReference>
<dbReference type="GO" id="GO:0006801">
    <property type="term" value="P:superoxide metabolic process"/>
    <property type="evidence" value="ECO:0007669"/>
    <property type="project" value="InterPro"/>
</dbReference>
<evidence type="ECO:0000256" key="2">
    <source>
        <dbReference type="SAM" id="SignalP"/>
    </source>
</evidence>
<evidence type="ECO:0000313" key="4">
    <source>
        <dbReference type="Proteomes" id="UP000295221"/>
    </source>
</evidence>
<sequence length="280" mass="30120">MREINYTKIMKKARNLKVALSLVIAAILLLPGSGCDKDDTPEKETIYNLNAQDVLGVTGTATFTETSKTSTTITLKLFNAPTGTHPAALYMNTVAEGGTIVAELNPIDDSGISSTRINMLTYNQLIEYDGFIRILKDNSESSEILAQGDIGGNVITDTNVIYTLNAIDNFGVSGTALFEKRKNENTLVTINLEGTIAGEFYPATINLSSVTTIGGGPVTKTLNLVDGNTGKSYTTIRKLDGGMDITYANWLVYNGYINIYQSAVEFENIISQGDIGSNAN</sequence>
<evidence type="ECO:0000313" key="3">
    <source>
        <dbReference type="EMBL" id="TCO07275.1"/>
    </source>
</evidence>
<keyword evidence="4" id="KW-1185">Reference proteome</keyword>
<reference evidence="3 4" key="1">
    <citation type="submission" date="2019-03" db="EMBL/GenBank/DDBJ databases">
        <title>Genomic Encyclopedia of Type Strains, Phase IV (KMG-IV): sequencing the most valuable type-strain genomes for metagenomic binning, comparative biology and taxonomic classification.</title>
        <authorList>
            <person name="Goeker M."/>
        </authorList>
    </citation>
    <scope>NUCLEOTIDE SEQUENCE [LARGE SCALE GENOMIC DNA]</scope>
    <source>
        <strain evidence="3 4">DSM 24179</strain>
    </source>
</reference>
<protein>
    <recommendedName>
        <fullName evidence="5">CHRD domain-containing protein</fullName>
    </recommendedName>
</protein>
<evidence type="ECO:0000256" key="1">
    <source>
        <dbReference type="ARBA" id="ARBA00010457"/>
    </source>
</evidence>
<dbReference type="EMBL" id="SLWK01000009">
    <property type="protein sequence ID" value="TCO07275.1"/>
    <property type="molecule type" value="Genomic_DNA"/>
</dbReference>
<name>A0A4R2GGA5_9BACT</name>
<dbReference type="AlphaFoldDB" id="A0A4R2GGA5"/>
<dbReference type="InterPro" id="IPR036423">
    <property type="entry name" value="SOD-like_Cu/Zn_dom_sf"/>
</dbReference>
<comment type="caution">
    <text evidence="3">The sequence shown here is derived from an EMBL/GenBank/DDBJ whole genome shotgun (WGS) entry which is preliminary data.</text>
</comment>
<accession>A0A4R2GGA5</accession>
<gene>
    <name evidence="3" type="ORF">EV194_10993</name>
</gene>
<feature type="chain" id="PRO_5021011281" description="CHRD domain-containing protein" evidence="2">
    <location>
        <begin position="37"/>
        <end position="280"/>
    </location>
</feature>
<dbReference type="SUPFAM" id="SSF49329">
    <property type="entry name" value="Cu,Zn superoxide dismutase-like"/>
    <property type="match status" value="2"/>
</dbReference>
<evidence type="ECO:0008006" key="5">
    <source>
        <dbReference type="Google" id="ProtNLM"/>
    </source>
</evidence>